<dbReference type="Gene3D" id="3.40.50.12710">
    <property type="match status" value="1"/>
</dbReference>
<keyword evidence="4" id="KW-1185">Reference proteome</keyword>
<sequence length="321" mass="33893">MWLTWRAAMEHALYGESGFYLRERPSSHFRTSVGASPVFAEAVLRELTAIDEALGGPEVLDLVDIGAGEGGLAAGVLAAAPPALRSRLRVTAVDLAPRPPALPEEIVWSKAAPDGIHGLVIANEWLDNVPVDIAEQTADGPRLVLVNVTDGEERLGGSPSEADLAWLARWWRMRAPGERAEIGRPRDRAWASVILRLARGRAIAIDYAHVLDSRPPYGTLAGYRDGALVAPVPDGSCDITAHVALDACAASGESAGAVTTALTTQREALRALGVTGSRPPVEQAGNDPRGYLRALTRASEEAELIAAGGLGGFGWLSQSRP</sequence>
<keyword evidence="1 3" id="KW-0489">Methyltransferase</keyword>
<dbReference type="Proteomes" id="UP001501251">
    <property type="component" value="Unassembled WGS sequence"/>
</dbReference>
<gene>
    <name evidence="3" type="ORF">GCM10022252_43780</name>
</gene>
<dbReference type="PANTHER" id="PTHR12049">
    <property type="entry name" value="PROTEIN ARGININE METHYLTRANSFERASE NDUFAF7, MITOCHONDRIAL"/>
    <property type="match status" value="1"/>
</dbReference>
<proteinExistence type="predicted"/>
<dbReference type="PANTHER" id="PTHR12049:SF7">
    <property type="entry name" value="PROTEIN ARGININE METHYLTRANSFERASE NDUFAF7, MITOCHONDRIAL"/>
    <property type="match status" value="1"/>
</dbReference>
<dbReference type="SUPFAM" id="SSF53335">
    <property type="entry name" value="S-adenosyl-L-methionine-dependent methyltransferases"/>
    <property type="match status" value="1"/>
</dbReference>
<dbReference type="InterPro" id="IPR003788">
    <property type="entry name" value="NDUFAF7"/>
</dbReference>
<dbReference type="InterPro" id="IPR029063">
    <property type="entry name" value="SAM-dependent_MTases_sf"/>
</dbReference>
<keyword evidence="2" id="KW-0808">Transferase</keyword>
<comment type="caution">
    <text evidence="3">The sequence shown here is derived from an EMBL/GenBank/DDBJ whole genome shotgun (WGS) entry which is preliminary data.</text>
</comment>
<dbReference type="InterPro" id="IPR038375">
    <property type="entry name" value="NDUFAF7_sf"/>
</dbReference>
<dbReference type="RefSeq" id="WP_344919863.1">
    <property type="nucleotide sequence ID" value="NZ_BAABAQ010000008.1"/>
</dbReference>
<dbReference type="Pfam" id="PF02636">
    <property type="entry name" value="Methyltransf_28"/>
    <property type="match status" value="1"/>
</dbReference>
<accession>A0ABP8B2L2</accession>
<dbReference type="EMBL" id="BAABAQ010000008">
    <property type="protein sequence ID" value="GAA4196467.1"/>
    <property type="molecule type" value="Genomic_DNA"/>
</dbReference>
<dbReference type="GO" id="GO:0032259">
    <property type="term" value="P:methylation"/>
    <property type="evidence" value="ECO:0007669"/>
    <property type="project" value="UniProtKB-KW"/>
</dbReference>
<reference evidence="4" key="1">
    <citation type="journal article" date="2019" name="Int. J. Syst. Evol. Microbiol.">
        <title>The Global Catalogue of Microorganisms (GCM) 10K type strain sequencing project: providing services to taxonomists for standard genome sequencing and annotation.</title>
        <authorList>
            <consortium name="The Broad Institute Genomics Platform"/>
            <consortium name="The Broad Institute Genome Sequencing Center for Infectious Disease"/>
            <person name="Wu L."/>
            <person name="Ma J."/>
        </authorList>
    </citation>
    <scope>NUCLEOTIDE SEQUENCE [LARGE SCALE GENOMIC DNA]</scope>
    <source>
        <strain evidence="4">JCM 17388</strain>
    </source>
</reference>
<protein>
    <submittedName>
        <fullName evidence="3">SAM-dependent methyltransferase</fullName>
    </submittedName>
</protein>
<evidence type="ECO:0000256" key="2">
    <source>
        <dbReference type="ARBA" id="ARBA00022679"/>
    </source>
</evidence>
<evidence type="ECO:0000313" key="3">
    <source>
        <dbReference type="EMBL" id="GAA4196467.1"/>
    </source>
</evidence>
<organism evidence="3 4">
    <name type="scientific">Streptosporangium oxazolinicum</name>
    <dbReference type="NCBI Taxonomy" id="909287"/>
    <lineage>
        <taxon>Bacteria</taxon>
        <taxon>Bacillati</taxon>
        <taxon>Actinomycetota</taxon>
        <taxon>Actinomycetes</taxon>
        <taxon>Streptosporangiales</taxon>
        <taxon>Streptosporangiaceae</taxon>
        <taxon>Streptosporangium</taxon>
    </lineage>
</organism>
<dbReference type="GO" id="GO:0008168">
    <property type="term" value="F:methyltransferase activity"/>
    <property type="evidence" value="ECO:0007669"/>
    <property type="project" value="UniProtKB-KW"/>
</dbReference>
<evidence type="ECO:0000313" key="4">
    <source>
        <dbReference type="Proteomes" id="UP001501251"/>
    </source>
</evidence>
<evidence type="ECO:0000256" key="1">
    <source>
        <dbReference type="ARBA" id="ARBA00022603"/>
    </source>
</evidence>
<name>A0ABP8B2L2_9ACTN</name>